<gene>
    <name evidence="5" type="ORF">CANINC_001561</name>
</gene>
<evidence type="ECO:0000256" key="2">
    <source>
        <dbReference type="ARBA" id="ARBA00022786"/>
    </source>
</evidence>
<dbReference type="SUPFAM" id="SSF54495">
    <property type="entry name" value="UBC-like"/>
    <property type="match status" value="1"/>
</dbReference>
<dbReference type="PROSITE" id="PS50127">
    <property type="entry name" value="UBC_2"/>
    <property type="match status" value="1"/>
</dbReference>
<dbReference type="Pfam" id="PF00179">
    <property type="entry name" value="UQ_con"/>
    <property type="match status" value="1"/>
</dbReference>
<dbReference type="SMART" id="SM00212">
    <property type="entry name" value="UBCc"/>
    <property type="match status" value="1"/>
</dbReference>
<dbReference type="Gene3D" id="3.10.110.10">
    <property type="entry name" value="Ubiquitin Conjugating Enzyme"/>
    <property type="match status" value="1"/>
</dbReference>
<dbReference type="CDD" id="cd23812">
    <property type="entry name" value="UBCc_ScPEX4-like"/>
    <property type="match status" value="1"/>
</dbReference>
<evidence type="ECO:0000313" key="5">
    <source>
        <dbReference type="EMBL" id="TID29868.1"/>
    </source>
</evidence>
<dbReference type="GO" id="GO:0005524">
    <property type="term" value="F:ATP binding"/>
    <property type="evidence" value="ECO:0007669"/>
    <property type="project" value="UniProtKB-KW"/>
</dbReference>
<reference evidence="5 6" key="1">
    <citation type="journal article" date="2019" name="Front. Genet.">
        <title>Whole-Genome Sequencing of the Opportunistic Yeast Pathogen Candida inconspicua Uncovers Its Hybrid Origin.</title>
        <authorList>
            <person name="Mixao V."/>
            <person name="Hansen A.P."/>
            <person name="Saus E."/>
            <person name="Boekhout T."/>
            <person name="Lass-Florl C."/>
            <person name="Gabaldon T."/>
        </authorList>
    </citation>
    <scope>NUCLEOTIDE SEQUENCE [LARGE SCALE GENOMIC DNA]</scope>
    <source>
        <strain evidence="5 6">CBS 180</strain>
    </source>
</reference>
<dbReference type="EMBL" id="SELW01000224">
    <property type="protein sequence ID" value="TID29868.1"/>
    <property type="molecule type" value="Genomic_DNA"/>
</dbReference>
<dbReference type="Proteomes" id="UP000307173">
    <property type="component" value="Unassembled WGS sequence"/>
</dbReference>
<proteinExistence type="predicted"/>
<evidence type="ECO:0000259" key="4">
    <source>
        <dbReference type="PROSITE" id="PS50127"/>
    </source>
</evidence>
<keyword evidence="6" id="KW-1185">Reference proteome</keyword>
<organism evidence="5 6">
    <name type="scientific">Pichia inconspicua</name>
    <dbReference type="NCBI Taxonomy" id="52247"/>
    <lineage>
        <taxon>Eukaryota</taxon>
        <taxon>Fungi</taxon>
        <taxon>Dikarya</taxon>
        <taxon>Ascomycota</taxon>
        <taxon>Saccharomycotina</taxon>
        <taxon>Pichiomycetes</taxon>
        <taxon>Pichiales</taxon>
        <taxon>Pichiaceae</taxon>
        <taxon>Pichia</taxon>
    </lineage>
</organism>
<dbReference type="InterPro" id="IPR016135">
    <property type="entry name" value="UBQ-conjugating_enzyme/RWD"/>
</dbReference>
<evidence type="ECO:0000256" key="1">
    <source>
        <dbReference type="ARBA" id="ARBA00022741"/>
    </source>
</evidence>
<keyword evidence="2" id="KW-0833">Ubl conjugation pathway</keyword>
<dbReference type="PANTHER" id="PTHR24067">
    <property type="entry name" value="UBIQUITIN-CONJUGATING ENZYME E2"/>
    <property type="match status" value="1"/>
</dbReference>
<evidence type="ECO:0000256" key="3">
    <source>
        <dbReference type="ARBA" id="ARBA00022840"/>
    </source>
</evidence>
<keyword evidence="1" id="KW-0547">Nucleotide-binding</keyword>
<dbReference type="OrthoDB" id="9973183at2759"/>
<dbReference type="InterPro" id="IPR050113">
    <property type="entry name" value="Ub_conjugating_enzyme"/>
</dbReference>
<accession>A0A4T0X3F8</accession>
<evidence type="ECO:0000313" key="6">
    <source>
        <dbReference type="Proteomes" id="UP000307173"/>
    </source>
</evidence>
<keyword evidence="3" id="KW-0067">ATP-binding</keyword>
<dbReference type="InterPro" id="IPR000608">
    <property type="entry name" value="UBC"/>
</dbReference>
<dbReference type="AlphaFoldDB" id="A0A4T0X3F8"/>
<protein>
    <recommendedName>
        <fullName evidence="4">UBC core domain-containing protein</fullName>
    </recommendedName>
</protein>
<feature type="domain" description="UBC core" evidence="4">
    <location>
        <begin position="2"/>
        <end position="170"/>
    </location>
</feature>
<name>A0A4T0X3F8_9ASCO</name>
<sequence length="178" mass="20099">MATQKRLLKELKTVGDVGSLPASIVELQPVDMDDLYRWQCVIHISEESSYYNGAYFQLDISIPFNYPLEPPTMKFVTTKDNIANNRYPISTKIAHCNVDFKSGDICLDILKKETWSPAWTIQSAVLAVVVLLDNQEPDSPLNIDMANLVRSNDKTAIASLIQYYIKSSDCNYLQSKVT</sequence>
<comment type="caution">
    <text evidence="5">The sequence shown here is derived from an EMBL/GenBank/DDBJ whole genome shotgun (WGS) entry which is preliminary data.</text>
</comment>
<dbReference type="STRING" id="52247.A0A4T0X3F8"/>